<keyword evidence="7" id="KW-1185">Reference proteome</keyword>
<dbReference type="SUPFAM" id="SSF52283">
    <property type="entry name" value="Formate/glycerate dehydrogenase catalytic domain-like"/>
    <property type="match status" value="1"/>
</dbReference>
<dbReference type="Pfam" id="PF00389">
    <property type="entry name" value="2-Hacid_dh"/>
    <property type="match status" value="1"/>
</dbReference>
<dbReference type="Gene3D" id="3.40.50.720">
    <property type="entry name" value="NAD(P)-binding Rossmann-like Domain"/>
    <property type="match status" value="2"/>
</dbReference>
<name>A0AAN6SXW5_9PEZI</name>
<dbReference type="EMBL" id="MU863676">
    <property type="protein sequence ID" value="KAK4097408.1"/>
    <property type="molecule type" value="Genomic_DNA"/>
</dbReference>
<evidence type="ECO:0008006" key="8">
    <source>
        <dbReference type="Google" id="ProtNLM"/>
    </source>
</evidence>
<dbReference type="PANTHER" id="PTHR10996:SF269">
    <property type="entry name" value="HYPOTHETICAL D-ISOMER SPECIFIC 2-HYDROXYACID DEHYDROGENASE (EUROFUNG)"/>
    <property type="match status" value="1"/>
</dbReference>
<dbReference type="GO" id="GO:0016618">
    <property type="term" value="F:hydroxypyruvate reductase [NAD(P)H] activity"/>
    <property type="evidence" value="ECO:0007669"/>
    <property type="project" value="TreeGrafter"/>
</dbReference>
<dbReference type="GO" id="GO:0030267">
    <property type="term" value="F:glyoxylate reductase (NADPH) activity"/>
    <property type="evidence" value="ECO:0007669"/>
    <property type="project" value="TreeGrafter"/>
</dbReference>
<keyword evidence="2 3" id="KW-0560">Oxidoreductase</keyword>
<dbReference type="GO" id="GO:0051287">
    <property type="term" value="F:NAD binding"/>
    <property type="evidence" value="ECO:0007669"/>
    <property type="project" value="InterPro"/>
</dbReference>
<dbReference type="SUPFAM" id="SSF51735">
    <property type="entry name" value="NAD(P)-binding Rossmann-fold domains"/>
    <property type="match status" value="1"/>
</dbReference>
<dbReference type="PANTHER" id="PTHR10996">
    <property type="entry name" value="2-HYDROXYACID DEHYDROGENASE-RELATED"/>
    <property type="match status" value="1"/>
</dbReference>
<gene>
    <name evidence="6" type="ORF">N658DRAFT_510428</name>
</gene>
<evidence type="ECO:0000256" key="3">
    <source>
        <dbReference type="RuleBase" id="RU003719"/>
    </source>
</evidence>
<dbReference type="PROSITE" id="PS00065">
    <property type="entry name" value="D_2_HYDROXYACID_DH_1"/>
    <property type="match status" value="1"/>
</dbReference>
<organism evidence="6 7">
    <name type="scientific">Parathielavia hyrcaniae</name>
    <dbReference type="NCBI Taxonomy" id="113614"/>
    <lineage>
        <taxon>Eukaryota</taxon>
        <taxon>Fungi</taxon>
        <taxon>Dikarya</taxon>
        <taxon>Ascomycota</taxon>
        <taxon>Pezizomycotina</taxon>
        <taxon>Sordariomycetes</taxon>
        <taxon>Sordariomycetidae</taxon>
        <taxon>Sordariales</taxon>
        <taxon>Chaetomiaceae</taxon>
        <taxon>Parathielavia</taxon>
    </lineage>
</organism>
<dbReference type="CDD" id="cd12168">
    <property type="entry name" value="Mand_dh_like"/>
    <property type="match status" value="1"/>
</dbReference>
<dbReference type="Pfam" id="PF02826">
    <property type="entry name" value="2-Hacid_dh_C"/>
    <property type="match status" value="1"/>
</dbReference>
<evidence type="ECO:0000259" key="4">
    <source>
        <dbReference type="Pfam" id="PF00389"/>
    </source>
</evidence>
<comment type="similarity">
    <text evidence="1 3">Belongs to the D-isomer specific 2-hydroxyacid dehydrogenase family.</text>
</comment>
<proteinExistence type="inferred from homology"/>
<feature type="domain" description="D-isomer specific 2-hydroxyacid dehydrogenase catalytic" evidence="4">
    <location>
        <begin position="39"/>
        <end position="348"/>
    </location>
</feature>
<sequence>MTPDQGEAKPKVLLLGVIEHAHSSWAAVSEMATIITPRSTDRASFLDEARSGAFDGCVAAYRTFDSFEVTGKVDGELLDAFRGHPCPLRFICHNGAGYDQVDVAACTARGIRVSNTPTAVDDATADLAIFLMLGTLRNLGVGMAALRRGEWRGGSGGGGGEQAGPPALGHDPQGKVLGILGMGGIGRNMARKAALAFGMKIRYHNRTRLDPGVEAELGGAEYVDLDRLLAESDVLSLNLPLNPNTRHTISQAEFAKMKKGIVLVNTARGAIIDEAALVEALDSGHVSSAGLDVYEQEPYIHPGLLSNPRTLLVPHMGTWTIETEMKMEEWAISNVRMAIEKGRLRSIVPEQRDM</sequence>
<evidence type="ECO:0000259" key="5">
    <source>
        <dbReference type="Pfam" id="PF02826"/>
    </source>
</evidence>
<dbReference type="InterPro" id="IPR006139">
    <property type="entry name" value="D-isomer_2_OHA_DH_cat_dom"/>
</dbReference>
<feature type="domain" description="D-isomer specific 2-hydroxyacid dehydrogenase NAD-binding" evidence="5">
    <location>
        <begin position="130"/>
        <end position="317"/>
    </location>
</feature>
<evidence type="ECO:0000256" key="1">
    <source>
        <dbReference type="ARBA" id="ARBA00005854"/>
    </source>
</evidence>
<protein>
    <recommendedName>
        <fullName evidence="8">Glyoxylate reductase</fullName>
    </recommendedName>
</protein>
<dbReference type="PROSITE" id="PS00671">
    <property type="entry name" value="D_2_HYDROXYACID_DH_3"/>
    <property type="match status" value="1"/>
</dbReference>
<dbReference type="InterPro" id="IPR050223">
    <property type="entry name" value="D-isomer_2-hydroxyacid_DH"/>
</dbReference>
<reference evidence="6" key="2">
    <citation type="submission" date="2023-05" db="EMBL/GenBank/DDBJ databases">
        <authorList>
            <consortium name="Lawrence Berkeley National Laboratory"/>
            <person name="Steindorff A."/>
            <person name="Hensen N."/>
            <person name="Bonometti L."/>
            <person name="Westerberg I."/>
            <person name="Brannstrom I.O."/>
            <person name="Guillou S."/>
            <person name="Cros-Aarteil S."/>
            <person name="Calhoun S."/>
            <person name="Haridas S."/>
            <person name="Kuo A."/>
            <person name="Mondo S."/>
            <person name="Pangilinan J."/>
            <person name="Riley R."/>
            <person name="Labutti K."/>
            <person name="Andreopoulos B."/>
            <person name="Lipzen A."/>
            <person name="Chen C."/>
            <person name="Yanf M."/>
            <person name="Daum C."/>
            <person name="Ng V."/>
            <person name="Clum A."/>
            <person name="Ohm R."/>
            <person name="Martin F."/>
            <person name="Silar P."/>
            <person name="Natvig D."/>
            <person name="Lalanne C."/>
            <person name="Gautier V."/>
            <person name="Ament-Velasquez S.L."/>
            <person name="Kruys A."/>
            <person name="Hutchinson M.I."/>
            <person name="Powell A.J."/>
            <person name="Barry K."/>
            <person name="Miller A.N."/>
            <person name="Grigoriev I.V."/>
            <person name="Debuchy R."/>
            <person name="Gladieux P."/>
            <person name="Thoren M.H."/>
            <person name="Johannesson H."/>
        </authorList>
    </citation>
    <scope>NUCLEOTIDE SEQUENCE</scope>
    <source>
        <strain evidence="6">CBS 757.83</strain>
    </source>
</reference>
<dbReference type="InterPro" id="IPR036291">
    <property type="entry name" value="NAD(P)-bd_dom_sf"/>
</dbReference>
<dbReference type="GO" id="GO:0005829">
    <property type="term" value="C:cytosol"/>
    <property type="evidence" value="ECO:0007669"/>
    <property type="project" value="TreeGrafter"/>
</dbReference>
<dbReference type="AlphaFoldDB" id="A0AAN6SXW5"/>
<dbReference type="InterPro" id="IPR006140">
    <property type="entry name" value="D-isomer_DH_NAD-bd"/>
</dbReference>
<dbReference type="InterPro" id="IPR029753">
    <property type="entry name" value="D-isomer_DH_CS"/>
</dbReference>
<evidence type="ECO:0000256" key="2">
    <source>
        <dbReference type="ARBA" id="ARBA00023002"/>
    </source>
</evidence>
<dbReference type="Proteomes" id="UP001305647">
    <property type="component" value="Unassembled WGS sequence"/>
</dbReference>
<comment type="caution">
    <text evidence="6">The sequence shown here is derived from an EMBL/GenBank/DDBJ whole genome shotgun (WGS) entry which is preliminary data.</text>
</comment>
<evidence type="ECO:0000313" key="7">
    <source>
        <dbReference type="Proteomes" id="UP001305647"/>
    </source>
</evidence>
<dbReference type="FunFam" id="3.40.50.720:FF:000026">
    <property type="entry name" value="Glyoxylate/hydroxypyruvate reductase B"/>
    <property type="match status" value="1"/>
</dbReference>
<reference evidence="6" key="1">
    <citation type="journal article" date="2023" name="Mol. Phylogenet. Evol.">
        <title>Genome-scale phylogeny and comparative genomics of the fungal order Sordariales.</title>
        <authorList>
            <person name="Hensen N."/>
            <person name="Bonometti L."/>
            <person name="Westerberg I."/>
            <person name="Brannstrom I.O."/>
            <person name="Guillou S."/>
            <person name="Cros-Aarteil S."/>
            <person name="Calhoun S."/>
            <person name="Haridas S."/>
            <person name="Kuo A."/>
            <person name="Mondo S."/>
            <person name="Pangilinan J."/>
            <person name="Riley R."/>
            <person name="LaButti K."/>
            <person name="Andreopoulos B."/>
            <person name="Lipzen A."/>
            <person name="Chen C."/>
            <person name="Yan M."/>
            <person name="Daum C."/>
            <person name="Ng V."/>
            <person name="Clum A."/>
            <person name="Steindorff A."/>
            <person name="Ohm R.A."/>
            <person name="Martin F."/>
            <person name="Silar P."/>
            <person name="Natvig D.O."/>
            <person name="Lalanne C."/>
            <person name="Gautier V."/>
            <person name="Ament-Velasquez S.L."/>
            <person name="Kruys A."/>
            <person name="Hutchinson M.I."/>
            <person name="Powell A.J."/>
            <person name="Barry K."/>
            <person name="Miller A.N."/>
            <person name="Grigoriev I.V."/>
            <person name="Debuchy R."/>
            <person name="Gladieux P."/>
            <person name="Hiltunen Thoren M."/>
            <person name="Johannesson H."/>
        </authorList>
    </citation>
    <scope>NUCLEOTIDE SEQUENCE</scope>
    <source>
        <strain evidence="6">CBS 757.83</strain>
    </source>
</reference>
<accession>A0AAN6SXW5</accession>
<evidence type="ECO:0000313" key="6">
    <source>
        <dbReference type="EMBL" id="KAK4097408.1"/>
    </source>
</evidence>
<dbReference type="InterPro" id="IPR029752">
    <property type="entry name" value="D-isomer_DH_CS1"/>
</dbReference>